<keyword evidence="2" id="KW-1185">Reference proteome</keyword>
<name>C8VRR1_EMENI</name>
<dbReference type="HOGENOM" id="CLU_2483348_0_0_1"/>
<accession>C8VRR1</accession>
<dbReference type="RefSeq" id="XP_050469166.1">
    <property type="nucleotide sequence ID" value="XM_050613341.1"/>
</dbReference>
<dbReference type="GeneID" id="74896888"/>
<dbReference type="AlphaFoldDB" id="C8VRR1"/>
<reference evidence="2" key="2">
    <citation type="journal article" date="2009" name="Fungal Genet. Biol.">
        <title>The 2008 update of the Aspergillus nidulans genome annotation: a community effort.</title>
        <authorList>
            <person name="Wortman J.R."/>
            <person name="Gilsenan J.M."/>
            <person name="Joardar V."/>
            <person name="Deegan J."/>
            <person name="Clutterbuck J."/>
            <person name="Andersen M.R."/>
            <person name="Archer D."/>
            <person name="Bencina M."/>
            <person name="Braus G."/>
            <person name="Coutinho P."/>
            <person name="von Dohren H."/>
            <person name="Doonan J."/>
            <person name="Driessen A.J."/>
            <person name="Durek P."/>
            <person name="Espeso E."/>
            <person name="Fekete E."/>
            <person name="Flipphi M."/>
            <person name="Estrada C.G."/>
            <person name="Geysens S."/>
            <person name="Goldman G."/>
            <person name="de Groot P.W."/>
            <person name="Hansen K."/>
            <person name="Harris S.D."/>
            <person name="Heinekamp T."/>
            <person name="Helmstaedt K."/>
            <person name="Henrissat B."/>
            <person name="Hofmann G."/>
            <person name="Homan T."/>
            <person name="Horio T."/>
            <person name="Horiuchi H."/>
            <person name="James S."/>
            <person name="Jones M."/>
            <person name="Karaffa L."/>
            <person name="Karanyi Z."/>
            <person name="Kato M."/>
            <person name="Keller N."/>
            <person name="Kelly D.E."/>
            <person name="Kiel J.A."/>
            <person name="Kim J.M."/>
            <person name="van der Klei I.J."/>
            <person name="Klis F.M."/>
            <person name="Kovalchuk A."/>
            <person name="Krasevec N."/>
            <person name="Kubicek C.P."/>
            <person name="Liu B."/>
            <person name="Maccabe A."/>
            <person name="Meyer V."/>
            <person name="Mirabito P."/>
            <person name="Miskei M."/>
            <person name="Mos M."/>
            <person name="Mullins J."/>
            <person name="Nelson D.R."/>
            <person name="Nielsen J."/>
            <person name="Oakley B.R."/>
            <person name="Osmani S.A."/>
            <person name="Pakula T."/>
            <person name="Paszewski A."/>
            <person name="Paulsen I."/>
            <person name="Pilsyk S."/>
            <person name="Pocsi I."/>
            <person name="Punt P.J."/>
            <person name="Ram A.F."/>
            <person name="Ren Q."/>
            <person name="Robellet X."/>
            <person name="Robson G."/>
            <person name="Seiboth B."/>
            <person name="van Solingen P."/>
            <person name="Specht T."/>
            <person name="Sun J."/>
            <person name="Taheri-Talesh N."/>
            <person name="Takeshita N."/>
            <person name="Ussery D."/>
            <person name="vanKuyk P.A."/>
            <person name="Visser H."/>
            <person name="van de Vondervoort P.J."/>
            <person name="de Vries R.P."/>
            <person name="Walton J."/>
            <person name="Xiang X."/>
            <person name="Xiong Y."/>
            <person name="Zeng A.P."/>
            <person name="Brandt B.W."/>
            <person name="Cornell M.J."/>
            <person name="van den Hondel C.A."/>
            <person name="Visser J."/>
            <person name="Oliver S.G."/>
            <person name="Turner G."/>
        </authorList>
    </citation>
    <scope>GENOME REANNOTATION</scope>
    <source>
        <strain evidence="2">FGSC A4 / ATCC 38163 / CBS 112.46 / NRRL 194 / M139</strain>
    </source>
</reference>
<proteinExistence type="predicted"/>
<organism evidence="1 2">
    <name type="scientific">Emericella nidulans (strain FGSC A4 / ATCC 38163 / CBS 112.46 / NRRL 194 / M139)</name>
    <name type="common">Aspergillus nidulans</name>
    <dbReference type="NCBI Taxonomy" id="227321"/>
    <lineage>
        <taxon>Eukaryota</taxon>
        <taxon>Fungi</taxon>
        <taxon>Dikarya</taxon>
        <taxon>Ascomycota</taxon>
        <taxon>Pezizomycotina</taxon>
        <taxon>Eurotiomycetes</taxon>
        <taxon>Eurotiomycetidae</taxon>
        <taxon>Eurotiales</taxon>
        <taxon>Aspergillaceae</taxon>
        <taxon>Aspergillus</taxon>
        <taxon>Aspergillus subgen. Nidulantes</taxon>
    </lineage>
</organism>
<gene>
    <name evidence="1" type="ORF">ANIA_11279</name>
</gene>
<evidence type="ECO:0000313" key="2">
    <source>
        <dbReference type="Proteomes" id="UP000000560"/>
    </source>
</evidence>
<sequence>MWPFASLSTVCDGHCVARSRLGVSVTTNPANRIQNISLCSRKFESEKLLRLTAALDYGKTVKSVVALAGGESCDIPPTWSDDYIGWN</sequence>
<reference evidence="2" key="1">
    <citation type="journal article" date="2005" name="Nature">
        <title>Sequencing of Aspergillus nidulans and comparative analysis with A. fumigatus and A. oryzae.</title>
        <authorList>
            <person name="Galagan J.E."/>
            <person name="Calvo S.E."/>
            <person name="Cuomo C."/>
            <person name="Ma L.J."/>
            <person name="Wortman J.R."/>
            <person name="Batzoglou S."/>
            <person name="Lee S.I."/>
            <person name="Basturkmen M."/>
            <person name="Spevak C.C."/>
            <person name="Clutterbuck J."/>
            <person name="Kapitonov V."/>
            <person name="Jurka J."/>
            <person name="Scazzocchio C."/>
            <person name="Farman M."/>
            <person name="Butler J."/>
            <person name="Purcell S."/>
            <person name="Harris S."/>
            <person name="Braus G.H."/>
            <person name="Draht O."/>
            <person name="Busch S."/>
            <person name="D'Enfert C."/>
            <person name="Bouchier C."/>
            <person name="Goldman G.H."/>
            <person name="Bell-Pedersen D."/>
            <person name="Griffiths-Jones S."/>
            <person name="Doonan J.H."/>
            <person name="Yu J."/>
            <person name="Vienken K."/>
            <person name="Pain A."/>
            <person name="Freitag M."/>
            <person name="Selker E.U."/>
            <person name="Archer D.B."/>
            <person name="Penalva M.A."/>
            <person name="Oakley B.R."/>
            <person name="Momany M."/>
            <person name="Tanaka T."/>
            <person name="Kumagai T."/>
            <person name="Asai K."/>
            <person name="Machida M."/>
            <person name="Nierman W.C."/>
            <person name="Denning D.W."/>
            <person name="Caddick M."/>
            <person name="Hynes M."/>
            <person name="Paoletti M."/>
            <person name="Fischer R."/>
            <person name="Miller B."/>
            <person name="Dyer P."/>
            <person name="Sachs M.S."/>
            <person name="Osmani S.A."/>
            <person name="Birren B.W."/>
        </authorList>
    </citation>
    <scope>NUCLEOTIDE SEQUENCE [LARGE SCALE GENOMIC DNA]</scope>
    <source>
        <strain evidence="2">FGSC A4 / ATCC 38163 / CBS 112.46 / NRRL 194 / M139</strain>
    </source>
</reference>
<evidence type="ECO:0000313" key="1">
    <source>
        <dbReference type="EMBL" id="CBF88993.1"/>
    </source>
</evidence>
<dbReference type="Proteomes" id="UP000000560">
    <property type="component" value="Chromosome VIII"/>
</dbReference>
<dbReference type="InParanoid" id="C8VRR1"/>
<dbReference type="EMBL" id="BN001308">
    <property type="protein sequence ID" value="CBF88993.1"/>
    <property type="molecule type" value="Genomic_DNA"/>
</dbReference>
<dbReference type="KEGG" id="ani:ANIA_11279"/>
<protein>
    <submittedName>
        <fullName evidence="1">Uncharacterized protein</fullName>
    </submittedName>
</protein>